<gene>
    <name evidence="2" type="ORF">N7G274_004695</name>
</gene>
<accession>A0ABR4A8I2</accession>
<dbReference type="EMBL" id="JBEFKJ010000014">
    <property type="protein sequence ID" value="KAL2042207.1"/>
    <property type="molecule type" value="Genomic_DNA"/>
</dbReference>
<comment type="caution">
    <text evidence="2">The sequence shown here is derived from an EMBL/GenBank/DDBJ whole genome shotgun (WGS) entry which is preliminary data.</text>
</comment>
<feature type="region of interest" description="Disordered" evidence="1">
    <location>
        <begin position="97"/>
        <end position="122"/>
    </location>
</feature>
<dbReference type="Proteomes" id="UP001590950">
    <property type="component" value="Unassembled WGS sequence"/>
</dbReference>
<evidence type="ECO:0000313" key="2">
    <source>
        <dbReference type="EMBL" id="KAL2042207.1"/>
    </source>
</evidence>
<feature type="compositionally biased region" description="Basic and acidic residues" evidence="1">
    <location>
        <begin position="100"/>
        <end position="122"/>
    </location>
</feature>
<evidence type="ECO:0000256" key="1">
    <source>
        <dbReference type="SAM" id="MobiDB-lite"/>
    </source>
</evidence>
<protein>
    <submittedName>
        <fullName evidence="2">Uncharacterized protein</fullName>
    </submittedName>
</protein>
<evidence type="ECO:0000313" key="3">
    <source>
        <dbReference type="Proteomes" id="UP001590950"/>
    </source>
</evidence>
<name>A0ABR4A8I2_9LECA</name>
<sequence length="171" mass="18805">MAASTAPKLQTVLSPSPRLNHLSQRLLLSGRSTLPPQATIANSIMPFLSRCSRYYHEKSCSSSTSSRSQIHTSFSFGASPYSFICLVNSVFVPDACPQQHNDERDESGPSKAGDKNAKADEDQFSRVVSTCLSPWSQEAMWLSSGYLTTSEWWDPGFVLLAYLDVSLLCNS</sequence>
<organism evidence="2 3">
    <name type="scientific">Stereocaulon virgatum</name>
    <dbReference type="NCBI Taxonomy" id="373712"/>
    <lineage>
        <taxon>Eukaryota</taxon>
        <taxon>Fungi</taxon>
        <taxon>Dikarya</taxon>
        <taxon>Ascomycota</taxon>
        <taxon>Pezizomycotina</taxon>
        <taxon>Lecanoromycetes</taxon>
        <taxon>OSLEUM clade</taxon>
        <taxon>Lecanoromycetidae</taxon>
        <taxon>Lecanorales</taxon>
        <taxon>Lecanorineae</taxon>
        <taxon>Stereocaulaceae</taxon>
        <taxon>Stereocaulon</taxon>
    </lineage>
</organism>
<reference evidence="2 3" key="1">
    <citation type="submission" date="2024-09" db="EMBL/GenBank/DDBJ databases">
        <title>Rethinking Asexuality: The Enigmatic Case of Functional Sexual Genes in Lepraria (Stereocaulaceae).</title>
        <authorList>
            <person name="Doellman M."/>
            <person name="Sun Y."/>
            <person name="Barcenas-Pena A."/>
            <person name="Lumbsch H.T."/>
            <person name="Grewe F."/>
        </authorList>
    </citation>
    <scope>NUCLEOTIDE SEQUENCE [LARGE SCALE GENOMIC DNA]</scope>
    <source>
        <strain evidence="2 3">Mercado 3170</strain>
    </source>
</reference>
<proteinExistence type="predicted"/>
<keyword evidence="3" id="KW-1185">Reference proteome</keyword>